<proteinExistence type="inferred from homology"/>
<dbReference type="RefSeq" id="WP_154287196.1">
    <property type="nucleotide sequence ID" value="NZ_WKJI01000002.1"/>
</dbReference>
<dbReference type="GO" id="GO:0046872">
    <property type="term" value="F:metal ion binding"/>
    <property type="evidence" value="ECO:0007669"/>
    <property type="project" value="InterPro"/>
</dbReference>
<accession>A0A7K0FN47</accession>
<dbReference type="EMBL" id="WKJI01000002">
    <property type="protein sequence ID" value="MRX47071.1"/>
    <property type="molecule type" value="Genomic_DNA"/>
</dbReference>
<dbReference type="InterPro" id="IPR011249">
    <property type="entry name" value="Metalloenz_LuxS/M16"/>
</dbReference>
<organism evidence="5 6">
    <name type="scientific">Pedobacter puniceum</name>
    <dbReference type="NCBI Taxonomy" id="2666136"/>
    <lineage>
        <taxon>Bacteria</taxon>
        <taxon>Pseudomonadati</taxon>
        <taxon>Bacteroidota</taxon>
        <taxon>Sphingobacteriia</taxon>
        <taxon>Sphingobacteriales</taxon>
        <taxon>Sphingobacteriaceae</taxon>
        <taxon>Pedobacter</taxon>
    </lineage>
</organism>
<name>A0A7K0FN47_9SPHI</name>
<dbReference type="PANTHER" id="PTHR11851:SF49">
    <property type="entry name" value="MITOCHONDRIAL-PROCESSING PEPTIDASE SUBUNIT ALPHA"/>
    <property type="match status" value="1"/>
</dbReference>
<reference evidence="5 6" key="1">
    <citation type="submission" date="2019-11" db="EMBL/GenBank/DDBJ databases">
        <authorList>
            <person name="Cheng Q."/>
            <person name="Yang Z."/>
        </authorList>
    </citation>
    <scope>NUCLEOTIDE SEQUENCE [LARGE SCALE GENOMIC DNA]</scope>
    <source>
        <strain evidence="5 6">HX-22-1</strain>
    </source>
</reference>
<evidence type="ECO:0000313" key="6">
    <source>
        <dbReference type="Proteomes" id="UP000462931"/>
    </source>
</evidence>
<dbReference type="Pfam" id="PF05193">
    <property type="entry name" value="Peptidase_M16_C"/>
    <property type="match status" value="1"/>
</dbReference>
<keyword evidence="6" id="KW-1185">Reference proteome</keyword>
<comment type="similarity">
    <text evidence="1">Belongs to the peptidase M16 family.</text>
</comment>
<protein>
    <submittedName>
        <fullName evidence="5">Insulinase family protein</fullName>
    </submittedName>
</protein>
<dbReference type="Gene3D" id="3.30.830.10">
    <property type="entry name" value="Metalloenzyme, LuxS/M16 peptidase-like"/>
    <property type="match status" value="2"/>
</dbReference>
<comment type="caution">
    <text evidence="5">The sequence shown here is derived from an EMBL/GenBank/DDBJ whole genome shotgun (WGS) entry which is preliminary data.</text>
</comment>
<feature type="chain" id="PRO_5029866492" evidence="2">
    <location>
        <begin position="19"/>
        <end position="437"/>
    </location>
</feature>
<feature type="domain" description="Peptidase M16 N-terminal" evidence="3">
    <location>
        <begin position="40"/>
        <end position="181"/>
    </location>
</feature>
<dbReference type="Proteomes" id="UP000462931">
    <property type="component" value="Unassembled WGS sequence"/>
</dbReference>
<dbReference type="InterPro" id="IPR050361">
    <property type="entry name" value="MPP/UQCRC_Complex"/>
</dbReference>
<feature type="signal peptide" evidence="2">
    <location>
        <begin position="1"/>
        <end position="18"/>
    </location>
</feature>
<evidence type="ECO:0000256" key="2">
    <source>
        <dbReference type="SAM" id="SignalP"/>
    </source>
</evidence>
<dbReference type="PANTHER" id="PTHR11851">
    <property type="entry name" value="METALLOPROTEASE"/>
    <property type="match status" value="1"/>
</dbReference>
<evidence type="ECO:0000256" key="1">
    <source>
        <dbReference type="ARBA" id="ARBA00007261"/>
    </source>
</evidence>
<dbReference type="SUPFAM" id="SSF63411">
    <property type="entry name" value="LuxS/MPP-like metallohydrolase"/>
    <property type="match status" value="2"/>
</dbReference>
<dbReference type="InterPro" id="IPR007863">
    <property type="entry name" value="Peptidase_M16_C"/>
</dbReference>
<dbReference type="Pfam" id="PF00675">
    <property type="entry name" value="Peptidase_M16"/>
    <property type="match status" value="1"/>
</dbReference>
<dbReference type="InterPro" id="IPR011765">
    <property type="entry name" value="Pept_M16_N"/>
</dbReference>
<feature type="domain" description="Peptidase M16 C-terminal" evidence="4">
    <location>
        <begin position="189"/>
        <end position="366"/>
    </location>
</feature>
<gene>
    <name evidence="5" type="ORF">GJJ64_07740</name>
</gene>
<sequence length="437" mass="49587">MRKLFVTLLVALSSQLFAQNKIDDVKTFTLSNGMKFLVLEDASIPNANMYLFYKVGSRNEHPGITGLSHFFEHMMFNGAKKYGPKEFDRTMEYNGGANNAYTTQDVTVYTDWFPAQALEVIFDLESDRIANLAIADNMVESERGVVLSERSTGLENSPWRMLGEAVNATAFQEHPYHWPVIGYEEDIKNWTKQDLEYYFKTYYAPNNCTVVISGNVKFDEVKRLAEKYMQPIPSQKPGPKVHLVEPKQTGERRITVQKQVSSPYMIIGYHAPEAQHADYYALDILSSVLSNGNSSRLYSNLVDKNQLATSVFTDYSPSFDPTLFSVYVSSAKGKSTDEIEKTVYAELEKIAKEGVTATELQKIKNQKLSEFYNQVETINGKSNNLGTYEVFFGDYKKMFTAMDEYAKVSVDDVKRVAATYFKKSNRTVGVLKSNTEE</sequence>
<evidence type="ECO:0000259" key="3">
    <source>
        <dbReference type="Pfam" id="PF00675"/>
    </source>
</evidence>
<evidence type="ECO:0000259" key="4">
    <source>
        <dbReference type="Pfam" id="PF05193"/>
    </source>
</evidence>
<evidence type="ECO:0000313" key="5">
    <source>
        <dbReference type="EMBL" id="MRX47071.1"/>
    </source>
</evidence>
<dbReference type="AlphaFoldDB" id="A0A7K0FN47"/>
<keyword evidence="2" id="KW-0732">Signal</keyword>